<comment type="caution">
    <text evidence="2">The sequence shown here is derived from an EMBL/GenBank/DDBJ whole genome shotgun (WGS) entry which is preliminary data.</text>
</comment>
<feature type="transmembrane region" description="Helical" evidence="1">
    <location>
        <begin position="7"/>
        <end position="31"/>
    </location>
</feature>
<dbReference type="AlphaFoldDB" id="A0A9X4KD10"/>
<name>A0A9X4KD10_9BACL</name>
<evidence type="ECO:0000313" key="2">
    <source>
        <dbReference type="EMBL" id="MDG0789777.1"/>
    </source>
</evidence>
<organism evidence="2 3">
    <name type="scientific">Cohnella ginsengisoli</name>
    <dbReference type="NCBI Taxonomy" id="425004"/>
    <lineage>
        <taxon>Bacteria</taxon>
        <taxon>Bacillati</taxon>
        <taxon>Bacillota</taxon>
        <taxon>Bacilli</taxon>
        <taxon>Bacillales</taxon>
        <taxon>Paenibacillaceae</taxon>
        <taxon>Cohnella</taxon>
    </lineage>
</organism>
<keyword evidence="3" id="KW-1185">Reference proteome</keyword>
<proteinExistence type="predicted"/>
<dbReference type="Proteomes" id="UP001153387">
    <property type="component" value="Unassembled WGS sequence"/>
</dbReference>
<dbReference type="NCBIfam" id="NF033218">
    <property type="entry name" value="anchor_AmaP"/>
    <property type="match status" value="1"/>
</dbReference>
<dbReference type="EMBL" id="JAPDHZ010000002">
    <property type="protein sequence ID" value="MDG0789777.1"/>
    <property type="molecule type" value="Genomic_DNA"/>
</dbReference>
<keyword evidence="1" id="KW-0812">Transmembrane</keyword>
<evidence type="ECO:0000313" key="3">
    <source>
        <dbReference type="Proteomes" id="UP001153387"/>
    </source>
</evidence>
<gene>
    <name evidence="2" type="primary">amaP</name>
    <name evidence="2" type="ORF">OMP38_02145</name>
</gene>
<keyword evidence="1" id="KW-1133">Transmembrane helix</keyword>
<accession>A0A9X4KD10</accession>
<reference evidence="2 3" key="1">
    <citation type="submission" date="2022-10" db="EMBL/GenBank/DDBJ databases">
        <title>Comparative genomic analysis of Cohnella hashimotonis sp. nov., isolated from the International Space Station.</title>
        <authorList>
            <person name="Simpson A."/>
            <person name="Venkateswaran K."/>
        </authorList>
    </citation>
    <scope>NUCLEOTIDE SEQUENCE [LARGE SCALE GENOMIC DNA]</scope>
    <source>
        <strain evidence="2 3">DSM 18997</strain>
    </source>
</reference>
<feature type="transmembrane region" description="Helical" evidence="1">
    <location>
        <begin position="51"/>
        <end position="71"/>
    </location>
</feature>
<protein>
    <submittedName>
        <fullName evidence="2">Alkaline shock response membrane anchor protein AmaP</fullName>
    </submittedName>
</protein>
<sequence length="187" mass="20368">MFKVWDRLLLFIYSLAIVVASAFVVAVALGAFSMEWLTEVVDQTTGDYRPLQIGVIVVAAVLILISLRFLVLSVGRLNAAAPTINQRTEHGDIQISIETVENLALKAASRSKGVKDLRARVRVAEAGLHITIRAFVDGEGSIPTLSEDMQRTVSQQIEETTGIPVSDVTVYIANVTQAPTTFKSRVE</sequence>
<keyword evidence="1" id="KW-0472">Membrane</keyword>
<evidence type="ECO:0000256" key="1">
    <source>
        <dbReference type="SAM" id="Phobius"/>
    </source>
</evidence>
<dbReference type="RefSeq" id="WP_277563680.1">
    <property type="nucleotide sequence ID" value="NZ_JAPDHZ010000002.1"/>
</dbReference>